<keyword evidence="6" id="KW-1185">Reference proteome</keyword>
<feature type="domain" description="Ketoreductase" evidence="4">
    <location>
        <begin position="7"/>
        <end position="196"/>
    </location>
</feature>
<dbReference type="SUPFAM" id="SSF51735">
    <property type="entry name" value="NAD(P)-binding Rossmann-fold domains"/>
    <property type="match status" value="1"/>
</dbReference>
<dbReference type="PRINTS" id="PR00080">
    <property type="entry name" value="SDRFAMILY"/>
</dbReference>
<dbReference type="InterPro" id="IPR036291">
    <property type="entry name" value="NAD(P)-bd_dom_sf"/>
</dbReference>
<proteinExistence type="inferred from homology"/>
<sequence>MPDLSGKVAVITGGAQGIGAATAERLAADGAAVAVLDLTDPEATIARITESGGTAIGVPGDVTSGSAWAHALDRCHAELGQVDVLVSNAYTVDVSPAHETSVASWERQLSVNLTGTFLGFTACLPDLSRNRGGSVVLTSSVHALAGLPGRPAYAASKAGLTGLARQLAVEYGTVLRVNSVLPGPVLTAAWDGIGEADRRLSAEQTAVKRLGKPAEVAAAIAFLASDDASFITGAALTVDGGWSVYKTSS</sequence>
<dbReference type="InterPro" id="IPR002347">
    <property type="entry name" value="SDR_fam"/>
</dbReference>
<dbReference type="RefSeq" id="WP_137093910.1">
    <property type="nucleotide sequence ID" value="NZ_SWMS01000002.1"/>
</dbReference>
<gene>
    <name evidence="5" type="ORF">FCN18_07005</name>
</gene>
<keyword evidence="3" id="KW-0520">NAD</keyword>
<name>A0ABY2SAG3_9PSEU</name>
<dbReference type="Gene3D" id="3.40.50.720">
    <property type="entry name" value="NAD(P)-binding Rossmann-like Domain"/>
    <property type="match status" value="1"/>
</dbReference>
<evidence type="ECO:0000256" key="3">
    <source>
        <dbReference type="ARBA" id="ARBA00023027"/>
    </source>
</evidence>
<dbReference type="PRINTS" id="PR00081">
    <property type="entry name" value="GDHRDH"/>
</dbReference>
<evidence type="ECO:0000313" key="6">
    <source>
        <dbReference type="Proteomes" id="UP000309992"/>
    </source>
</evidence>
<dbReference type="EMBL" id="SWMS01000002">
    <property type="protein sequence ID" value="TKG72954.1"/>
    <property type="molecule type" value="Genomic_DNA"/>
</dbReference>
<comment type="caution">
    <text evidence="5">The sequence shown here is derived from an EMBL/GenBank/DDBJ whole genome shotgun (WGS) entry which is preliminary data.</text>
</comment>
<evidence type="ECO:0000259" key="4">
    <source>
        <dbReference type="SMART" id="SM00822"/>
    </source>
</evidence>
<protein>
    <submittedName>
        <fullName evidence="5">SDR family oxidoreductase</fullName>
    </submittedName>
</protein>
<reference evidence="5 6" key="1">
    <citation type="journal article" date="2015" name="Antonie Van Leeuwenhoek">
        <title>Prauserella endophytica sp. nov., an endophytic actinobacterium isolated from Tamarix taklamakanensis.</title>
        <authorList>
            <person name="Liu J.M."/>
            <person name="Habden X."/>
            <person name="Guo L."/>
            <person name="Tuo L."/>
            <person name="Jiang Z.K."/>
            <person name="Liu S.W."/>
            <person name="Liu X.F."/>
            <person name="Chen L."/>
            <person name="Li R.F."/>
            <person name="Zhang Y.Q."/>
            <person name="Sun C.H."/>
        </authorList>
    </citation>
    <scope>NUCLEOTIDE SEQUENCE [LARGE SCALE GENOMIC DNA]</scope>
    <source>
        <strain evidence="5 6">CGMCC 4.7182</strain>
    </source>
</reference>
<accession>A0ABY2SAG3</accession>
<organism evidence="5 6">
    <name type="scientific">Prauserella endophytica</name>
    <dbReference type="NCBI Taxonomy" id="1592324"/>
    <lineage>
        <taxon>Bacteria</taxon>
        <taxon>Bacillati</taxon>
        <taxon>Actinomycetota</taxon>
        <taxon>Actinomycetes</taxon>
        <taxon>Pseudonocardiales</taxon>
        <taxon>Pseudonocardiaceae</taxon>
        <taxon>Prauserella</taxon>
        <taxon>Prauserella coralliicola group</taxon>
    </lineage>
</organism>
<dbReference type="InterPro" id="IPR020904">
    <property type="entry name" value="Sc_DH/Rdtase_CS"/>
</dbReference>
<dbReference type="PANTHER" id="PTHR24321:SF8">
    <property type="entry name" value="ESTRADIOL 17-BETA-DEHYDROGENASE 8-RELATED"/>
    <property type="match status" value="1"/>
</dbReference>
<dbReference type="Proteomes" id="UP000309992">
    <property type="component" value="Unassembled WGS sequence"/>
</dbReference>
<dbReference type="Pfam" id="PF13561">
    <property type="entry name" value="adh_short_C2"/>
    <property type="match status" value="1"/>
</dbReference>
<dbReference type="PANTHER" id="PTHR24321">
    <property type="entry name" value="DEHYDROGENASES, SHORT CHAIN"/>
    <property type="match status" value="1"/>
</dbReference>
<dbReference type="CDD" id="cd05233">
    <property type="entry name" value="SDR_c"/>
    <property type="match status" value="1"/>
</dbReference>
<dbReference type="InterPro" id="IPR057326">
    <property type="entry name" value="KR_dom"/>
</dbReference>
<keyword evidence="2" id="KW-0560">Oxidoreductase</keyword>
<comment type="similarity">
    <text evidence="1">Belongs to the short-chain dehydrogenases/reductases (SDR) family.</text>
</comment>
<dbReference type="PROSITE" id="PS00061">
    <property type="entry name" value="ADH_SHORT"/>
    <property type="match status" value="1"/>
</dbReference>
<evidence type="ECO:0000313" key="5">
    <source>
        <dbReference type="EMBL" id="TKG72954.1"/>
    </source>
</evidence>
<evidence type="ECO:0000256" key="2">
    <source>
        <dbReference type="ARBA" id="ARBA00023002"/>
    </source>
</evidence>
<evidence type="ECO:0000256" key="1">
    <source>
        <dbReference type="ARBA" id="ARBA00006484"/>
    </source>
</evidence>
<dbReference type="SMART" id="SM00822">
    <property type="entry name" value="PKS_KR"/>
    <property type="match status" value="1"/>
</dbReference>